<dbReference type="Pfam" id="PF13692">
    <property type="entry name" value="Glyco_trans_1_4"/>
    <property type="match status" value="1"/>
</dbReference>
<dbReference type="EMBL" id="CP001821">
    <property type="protein sequence ID" value="ACZ31597.1"/>
    <property type="molecule type" value="Genomic_DNA"/>
</dbReference>
<reference evidence="5 6" key="2">
    <citation type="journal article" date="2010" name="Stand. Genomic Sci.">
        <title>Complete genome sequence of Xylanimonas cellulosilytica type strain (XIL07).</title>
        <authorList>
            <person name="Foster B."/>
            <person name="Pukall R."/>
            <person name="Abt B."/>
            <person name="Nolan M."/>
            <person name="Glavina Del Rio T."/>
            <person name="Chen F."/>
            <person name="Lucas S."/>
            <person name="Tice H."/>
            <person name="Pitluck S."/>
            <person name="Cheng J.-F."/>
            <person name="Chertkov O."/>
            <person name="Brettin T."/>
            <person name="Han C."/>
            <person name="Detter J.C."/>
            <person name="Bruce D."/>
            <person name="Goodwin L."/>
            <person name="Ivanova N."/>
            <person name="Mavromatis K."/>
            <person name="Pati A."/>
            <person name="Mikhailova N."/>
            <person name="Chen A."/>
            <person name="Palaniappan K."/>
            <person name="Land M."/>
            <person name="Hauser L."/>
            <person name="Chang Y.-J."/>
            <person name="Jeffries C.D."/>
            <person name="Chain P."/>
            <person name="Rohde M."/>
            <person name="Goeker M."/>
            <person name="Bristow J."/>
            <person name="Eisen J.A."/>
            <person name="Markowitz V."/>
            <person name="Hugenholtz P."/>
            <person name="Kyrpides N.C."/>
            <person name="Klenk H.-P."/>
            <person name="Lapidus A."/>
        </authorList>
    </citation>
    <scope>NUCLEOTIDE SEQUENCE [LARGE SCALE GENOMIC DNA]</scope>
    <source>
        <strain evidence="6">DSM 15894 / CECT 5975 / LMG 20990 / XIL07</strain>
    </source>
</reference>
<dbReference type="CDD" id="cd00761">
    <property type="entry name" value="Glyco_tranf_GTA_type"/>
    <property type="match status" value="1"/>
</dbReference>
<name>D1BX29_XYLCX</name>
<dbReference type="KEGG" id="xce:Xcel_2583"/>
<dbReference type="Pfam" id="PF00535">
    <property type="entry name" value="Glycos_transf_2"/>
    <property type="match status" value="1"/>
</dbReference>
<feature type="domain" description="Glycosyltransferase subfamily 4-like N-terminal" evidence="4">
    <location>
        <begin position="355"/>
        <end position="513"/>
    </location>
</feature>
<dbReference type="Pfam" id="PF13439">
    <property type="entry name" value="Glyco_transf_4"/>
    <property type="match status" value="1"/>
</dbReference>
<protein>
    <submittedName>
        <fullName evidence="5">Glycosyl transferase family 2</fullName>
    </submittedName>
</protein>
<dbReference type="STRING" id="446471.Xcel_2583"/>
<keyword evidence="1" id="KW-0328">Glycosyltransferase</keyword>
<keyword evidence="2 5" id="KW-0808">Transferase</keyword>
<dbReference type="Gene3D" id="3.90.550.10">
    <property type="entry name" value="Spore Coat Polysaccharide Biosynthesis Protein SpsA, Chain A"/>
    <property type="match status" value="1"/>
</dbReference>
<proteinExistence type="predicted"/>
<dbReference type="HOGENOM" id="CLU_348486_0_0_11"/>
<dbReference type="Gene3D" id="3.40.50.2000">
    <property type="entry name" value="Glycogen Phosphorylase B"/>
    <property type="match status" value="2"/>
</dbReference>
<dbReference type="AlphaFoldDB" id="D1BX29"/>
<dbReference type="eggNOG" id="COG0438">
    <property type="taxonomic scope" value="Bacteria"/>
</dbReference>
<dbReference type="eggNOG" id="COG1216">
    <property type="taxonomic scope" value="Bacteria"/>
</dbReference>
<dbReference type="InterPro" id="IPR029044">
    <property type="entry name" value="Nucleotide-diphossugar_trans"/>
</dbReference>
<dbReference type="Proteomes" id="UP000002255">
    <property type="component" value="Chromosome"/>
</dbReference>
<dbReference type="SUPFAM" id="SSF53448">
    <property type="entry name" value="Nucleotide-diphospho-sugar transferases"/>
    <property type="match status" value="1"/>
</dbReference>
<reference evidence="6" key="1">
    <citation type="submission" date="2009-11" db="EMBL/GenBank/DDBJ databases">
        <title>The complete chromosome of Xylanimonas cellulosilytica DSM 15894.</title>
        <authorList>
            <consortium name="US DOE Joint Genome Institute (JGI-PGF)"/>
            <person name="Lucas S."/>
            <person name="Copeland A."/>
            <person name="Lapidus A."/>
            <person name="Glavina del Rio T."/>
            <person name="Dalin E."/>
            <person name="Tice H."/>
            <person name="Bruce D."/>
            <person name="Goodwin L."/>
            <person name="Pitluck S."/>
            <person name="Kyrpides N."/>
            <person name="Mavromatis K."/>
            <person name="Ivanova N."/>
            <person name="Mikhailova N."/>
            <person name="Foster B."/>
            <person name="Clum A."/>
            <person name="Brettin T."/>
            <person name="Detter J.C."/>
            <person name="Han C."/>
            <person name="Larimer F."/>
            <person name="Land M."/>
            <person name="Hauser L."/>
            <person name="Markowitz V."/>
            <person name="Cheng J.F."/>
            <person name="Hugenholtz P."/>
            <person name="Woyke T."/>
            <person name="Wu D."/>
            <person name="Gehrich-Schroeter G."/>
            <person name="Schneider S."/>
            <person name="Pukall S.R."/>
            <person name="Klenk H.P."/>
            <person name="Eisen J.A."/>
        </authorList>
    </citation>
    <scope>NUCLEOTIDE SEQUENCE [LARGE SCALE GENOMIC DNA]</scope>
    <source>
        <strain evidence="6">DSM 15894 / CECT 5975 / LMG 20990 / XIL07</strain>
    </source>
</reference>
<evidence type="ECO:0000256" key="2">
    <source>
        <dbReference type="ARBA" id="ARBA00022679"/>
    </source>
</evidence>
<sequence length="809" mass="90297">MARPGEQATAAPFVSVVVPVFNDEDHIREALESCLAQSDPDLEIIVVDDHSTDMTAAIVDDLADQDERVSRISHGENKTAFQARRTGVLAARGQYLMFLDGDDTLAHNAVEVLRNRVSARPDMVHFGCTITGRDGREHPGFAAKLLPPAPSLKGGSILRELFLEAKTFEGQVWNKAYRAAYALPLFEALSPDARVPRANDLPVALMLAACAQTYIGIKDRLYNYRFGSGNATDGLISTDRFKTLVNFRPAFDVLQRQIGSWPIPPNATDEIITRLRSQCIERSVRHLSQVASPNGRELETLLTEWPAAPILAALYQTFGKREADFLQFVGDPLKCANKPTRDAEVVALYLDQKGIGGMQRVASLQAGLLARAGYRVVLLAKMKREEFPYPVPEGVPFVELTPRETSRTEEFLDLYGGIELAVKEYGVDTILLHANYRAELLYLILGLELLPLRSILTIHNFSLRSVFDRSPRFGTLRAAARHSDCLAVLSETDEVFWRLSGVETVRYVPNPVEFTLAHGSLDDRSANEAEVGANDAASEPCDVLWFGRIQERTKRVSEVVRIFALVAQERPGSKLHIVGPVPRTDRVSFRRLQELTRALGIEDAVTFLPPATDVDALIRSSSVVLMTSIIEGFPMGLFEPLLAERPVVMYDLPYLEVPKDNPGIFRVPWGDREKAASVILDLLEDDVRRTASARSGLAALKERFSERAVLAHLRGAIEVSRAQTVTAEGEWPGPEDRRHEAILFDQLFRLFHDSLGAGRSESQRNEVEAFYNTWHGSRTIRYSERLSVPIIAVRRITRRFRAAFRHTQV</sequence>
<dbReference type="SUPFAM" id="SSF53756">
    <property type="entry name" value="UDP-Glycosyltransferase/glycogen phosphorylase"/>
    <property type="match status" value="1"/>
</dbReference>
<dbReference type="CAZy" id="GT4">
    <property type="family name" value="Glycosyltransferase Family 4"/>
</dbReference>
<evidence type="ECO:0000313" key="5">
    <source>
        <dbReference type="EMBL" id="ACZ31597.1"/>
    </source>
</evidence>
<keyword evidence="6" id="KW-1185">Reference proteome</keyword>
<organism evidence="5 6">
    <name type="scientific">Xylanimonas cellulosilytica (strain DSM 15894 / JCM 12276 / CECT 5975 / KCTC 9989 / LMG 20990 / NBRC 107835 / XIL07)</name>
    <dbReference type="NCBI Taxonomy" id="446471"/>
    <lineage>
        <taxon>Bacteria</taxon>
        <taxon>Bacillati</taxon>
        <taxon>Actinomycetota</taxon>
        <taxon>Actinomycetes</taxon>
        <taxon>Micrococcales</taxon>
        <taxon>Promicromonosporaceae</taxon>
        <taxon>Xylanimonas</taxon>
    </lineage>
</organism>
<evidence type="ECO:0000313" key="6">
    <source>
        <dbReference type="Proteomes" id="UP000002255"/>
    </source>
</evidence>
<gene>
    <name evidence="5" type="ordered locus">Xcel_2583</name>
</gene>
<evidence type="ECO:0000256" key="1">
    <source>
        <dbReference type="ARBA" id="ARBA00022676"/>
    </source>
</evidence>
<dbReference type="PANTHER" id="PTHR43685">
    <property type="entry name" value="GLYCOSYLTRANSFERASE"/>
    <property type="match status" value="1"/>
</dbReference>
<dbReference type="InterPro" id="IPR001173">
    <property type="entry name" value="Glyco_trans_2-like"/>
</dbReference>
<dbReference type="PANTHER" id="PTHR43685:SF2">
    <property type="entry name" value="GLYCOSYLTRANSFERASE 2-LIKE DOMAIN-CONTAINING PROTEIN"/>
    <property type="match status" value="1"/>
</dbReference>
<evidence type="ECO:0000259" key="3">
    <source>
        <dbReference type="Pfam" id="PF00535"/>
    </source>
</evidence>
<dbReference type="InterPro" id="IPR050834">
    <property type="entry name" value="Glycosyltransf_2"/>
</dbReference>
<evidence type="ECO:0000259" key="4">
    <source>
        <dbReference type="Pfam" id="PF13439"/>
    </source>
</evidence>
<dbReference type="InterPro" id="IPR028098">
    <property type="entry name" value="Glyco_trans_4-like_N"/>
</dbReference>
<feature type="domain" description="Glycosyltransferase 2-like" evidence="3">
    <location>
        <begin position="15"/>
        <end position="134"/>
    </location>
</feature>
<dbReference type="CAZy" id="GT2">
    <property type="family name" value="Glycosyltransferase Family 2"/>
</dbReference>
<dbReference type="GO" id="GO:0016757">
    <property type="term" value="F:glycosyltransferase activity"/>
    <property type="evidence" value="ECO:0007669"/>
    <property type="project" value="UniProtKB-KW"/>
</dbReference>
<accession>D1BX29</accession>